<dbReference type="RefSeq" id="WP_202958455.1">
    <property type="nucleotide sequence ID" value="NZ_JAPCID010000016.1"/>
</dbReference>
<proteinExistence type="predicted"/>
<sequence length="148" mass="16260">MVSAVSGEIDNHIIRELVRNGRAPFAQIAQEVGLSAHAVAERVRRLEARGVIRGYTALIDQGELGRSLGAYIDVRLAPTTDPDTFERLARSLPATRSIAFVTGRFDYIVQLACEDAADLDQTVRELRSRGGVAATETRIVMRTIEVPR</sequence>
<dbReference type="Gene3D" id="1.10.10.10">
    <property type="entry name" value="Winged helix-like DNA-binding domain superfamily/Winged helix DNA-binding domain"/>
    <property type="match status" value="1"/>
</dbReference>
<feature type="domain" description="HTH asnC-type" evidence="4">
    <location>
        <begin position="8"/>
        <end position="67"/>
    </location>
</feature>
<reference evidence="5" key="1">
    <citation type="submission" date="2022-10" db="EMBL/GenBank/DDBJ databases">
        <title>The WGS of Solirubrobacter sp. CPCC 204708.</title>
        <authorList>
            <person name="Jiang Z."/>
        </authorList>
    </citation>
    <scope>NUCLEOTIDE SEQUENCE</scope>
    <source>
        <strain evidence="5">CPCC 204708</strain>
    </source>
</reference>
<dbReference type="EMBL" id="JAPCID010000016">
    <property type="protein sequence ID" value="MDA0138446.1"/>
    <property type="molecule type" value="Genomic_DNA"/>
</dbReference>
<accession>A0ABT4RIS4</accession>
<dbReference type="InterPro" id="IPR019887">
    <property type="entry name" value="Tscrpt_reg_AsnC/Lrp_C"/>
</dbReference>
<dbReference type="InterPro" id="IPR036390">
    <property type="entry name" value="WH_DNA-bd_sf"/>
</dbReference>
<dbReference type="SMART" id="SM00344">
    <property type="entry name" value="HTH_ASNC"/>
    <property type="match status" value="1"/>
</dbReference>
<dbReference type="Pfam" id="PF01037">
    <property type="entry name" value="AsnC_trans_reg"/>
    <property type="match status" value="1"/>
</dbReference>
<dbReference type="InterPro" id="IPR000485">
    <property type="entry name" value="AsnC-type_HTH_dom"/>
</dbReference>
<dbReference type="Pfam" id="PF13404">
    <property type="entry name" value="HTH_AsnC-type"/>
    <property type="match status" value="1"/>
</dbReference>
<dbReference type="InterPro" id="IPR019885">
    <property type="entry name" value="Tscrpt_reg_HTH_AsnC-type_CS"/>
</dbReference>
<protein>
    <submittedName>
        <fullName evidence="5">Lrp/AsnC family transcriptional regulator</fullName>
    </submittedName>
</protein>
<keyword evidence="1" id="KW-0805">Transcription regulation</keyword>
<evidence type="ECO:0000256" key="1">
    <source>
        <dbReference type="ARBA" id="ARBA00023015"/>
    </source>
</evidence>
<keyword evidence="3" id="KW-0804">Transcription</keyword>
<dbReference type="PANTHER" id="PTHR30154">
    <property type="entry name" value="LEUCINE-RESPONSIVE REGULATORY PROTEIN"/>
    <property type="match status" value="1"/>
</dbReference>
<comment type="caution">
    <text evidence="5">The sequence shown here is derived from an EMBL/GenBank/DDBJ whole genome shotgun (WGS) entry which is preliminary data.</text>
</comment>
<dbReference type="Gene3D" id="3.30.70.920">
    <property type="match status" value="1"/>
</dbReference>
<dbReference type="Proteomes" id="UP001147700">
    <property type="component" value="Unassembled WGS sequence"/>
</dbReference>
<keyword evidence="6" id="KW-1185">Reference proteome</keyword>
<organism evidence="5 6">
    <name type="scientific">Solirubrobacter deserti</name>
    <dbReference type="NCBI Taxonomy" id="2282478"/>
    <lineage>
        <taxon>Bacteria</taxon>
        <taxon>Bacillati</taxon>
        <taxon>Actinomycetota</taxon>
        <taxon>Thermoleophilia</taxon>
        <taxon>Solirubrobacterales</taxon>
        <taxon>Solirubrobacteraceae</taxon>
        <taxon>Solirubrobacter</taxon>
    </lineage>
</organism>
<keyword evidence="2" id="KW-0238">DNA-binding</keyword>
<evidence type="ECO:0000313" key="5">
    <source>
        <dbReference type="EMBL" id="MDA0138446.1"/>
    </source>
</evidence>
<dbReference type="InterPro" id="IPR036388">
    <property type="entry name" value="WH-like_DNA-bd_sf"/>
</dbReference>
<dbReference type="InterPro" id="IPR011008">
    <property type="entry name" value="Dimeric_a/b-barrel"/>
</dbReference>
<gene>
    <name evidence="5" type="ORF">OJ962_13165</name>
</gene>
<dbReference type="PRINTS" id="PR00033">
    <property type="entry name" value="HTHASNC"/>
</dbReference>
<dbReference type="PROSITE" id="PS50956">
    <property type="entry name" value="HTH_ASNC_2"/>
    <property type="match status" value="1"/>
</dbReference>
<name>A0ABT4RIS4_9ACTN</name>
<dbReference type="PANTHER" id="PTHR30154:SF34">
    <property type="entry name" value="TRANSCRIPTIONAL REGULATOR AZLB"/>
    <property type="match status" value="1"/>
</dbReference>
<dbReference type="PROSITE" id="PS00519">
    <property type="entry name" value="HTH_ASNC_1"/>
    <property type="match status" value="1"/>
</dbReference>
<evidence type="ECO:0000259" key="4">
    <source>
        <dbReference type="PROSITE" id="PS50956"/>
    </source>
</evidence>
<dbReference type="SUPFAM" id="SSF54909">
    <property type="entry name" value="Dimeric alpha+beta barrel"/>
    <property type="match status" value="1"/>
</dbReference>
<dbReference type="SUPFAM" id="SSF46785">
    <property type="entry name" value="Winged helix' DNA-binding domain"/>
    <property type="match status" value="1"/>
</dbReference>
<evidence type="ECO:0000256" key="3">
    <source>
        <dbReference type="ARBA" id="ARBA00023163"/>
    </source>
</evidence>
<dbReference type="InterPro" id="IPR019888">
    <property type="entry name" value="Tscrpt_reg_AsnC-like"/>
</dbReference>
<evidence type="ECO:0000256" key="2">
    <source>
        <dbReference type="ARBA" id="ARBA00023125"/>
    </source>
</evidence>
<evidence type="ECO:0000313" key="6">
    <source>
        <dbReference type="Proteomes" id="UP001147700"/>
    </source>
</evidence>